<reference evidence="3" key="1">
    <citation type="journal article" date="2006" name="PLoS Biol.">
        <title>Macronuclear genome sequence of the ciliate Tetrahymena thermophila, a model eukaryote.</title>
        <authorList>
            <person name="Eisen J.A."/>
            <person name="Coyne R.S."/>
            <person name="Wu M."/>
            <person name="Wu D."/>
            <person name="Thiagarajan M."/>
            <person name="Wortman J.R."/>
            <person name="Badger J.H."/>
            <person name="Ren Q."/>
            <person name="Amedeo P."/>
            <person name="Jones K.M."/>
            <person name="Tallon L.J."/>
            <person name="Delcher A.L."/>
            <person name="Salzberg S.L."/>
            <person name="Silva J.C."/>
            <person name="Haas B.J."/>
            <person name="Majoros W.H."/>
            <person name="Farzad M."/>
            <person name="Carlton J.M."/>
            <person name="Smith R.K. Jr."/>
            <person name="Garg J."/>
            <person name="Pearlman R.E."/>
            <person name="Karrer K.M."/>
            <person name="Sun L."/>
            <person name="Manning G."/>
            <person name="Elde N.C."/>
            <person name="Turkewitz A.P."/>
            <person name="Asai D.J."/>
            <person name="Wilkes D.E."/>
            <person name="Wang Y."/>
            <person name="Cai H."/>
            <person name="Collins K."/>
            <person name="Stewart B.A."/>
            <person name="Lee S.R."/>
            <person name="Wilamowska K."/>
            <person name="Weinberg Z."/>
            <person name="Ruzzo W.L."/>
            <person name="Wloga D."/>
            <person name="Gaertig J."/>
            <person name="Frankel J."/>
            <person name="Tsao C.-C."/>
            <person name="Gorovsky M.A."/>
            <person name="Keeling P.J."/>
            <person name="Waller R.F."/>
            <person name="Patron N.J."/>
            <person name="Cherry J.M."/>
            <person name="Stover N.A."/>
            <person name="Krieger C.J."/>
            <person name="del Toro C."/>
            <person name="Ryder H.F."/>
            <person name="Williamson S.C."/>
            <person name="Barbeau R.A."/>
            <person name="Hamilton E.P."/>
            <person name="Orias E."/>
        </authorList>
    </citation>
    <scope>NUCLEOTIDE SEQUENCE [LARGE SCALE GENOMIC DNA]</scope>
    <source>
        <strain evidence="3">SB210</strain>
    </source>
</reference>
<feature type="compositionally biased region" description="Basic and acidic residues" evidence="1">
    <location>
        <begin position="1"/>
        <end position="16"/>
    </location>
</feature>
<dbReference type="EMBL" id="GG662758">
    <property type="protein sequence ID" value="EAR83570.1"/>
    <property type="molecule type" value="Genomic_DNA"/>
</dbReference>
<accession>Q22E44</accession>
<feature type="compositionally biased region" description="Basic and acidic residues" evidence="1">
    <location>
        <begin position="52"/>
        <end position="62"/>
    </location>
</feature>
<evidence type="ECO:0000313" key="3">
    <source>
        <dbReference type="Proteomes" id="UP000009168"/>
    </source>
</evidence>
<name>Q22E44_TETTS</name>
<dbReference type="KEGG" id="tet:TTHERM_00895830"/>
<proteinExistence type="predicted"/>
<feature type="compositionally biased region" description="Basic and acidic residues" evidence="1">
    <location>
        <begin position="25"/>
        <end position="44"/>
    </location>
</feature>
<evidence type="ECO:0000313" key="2">
    <source>
        <dbReference type="EMBL" id="EAR83570.1"/>
    </source>
</evidence>
<dbReference type="RefSeq" id="XP_001031233.1">
    <property type="nucleotide sequence ID" value="XM_001031233.1"/>
</dbReference>
<dbReference type="InParanoid" id="Q22E44"/>
<protein>
    <submittedName>
        <fullName evidence="2">Uncharacterized protein</fullName>
    </submittedName>
</protein>
<dbReference type="AlphaFoldDB" id="Q22E44"/>
<keyword evidence="3" id="KW-1185">Reference proteome</keyword>
<dbReference type="Proteomes" id="UP000009168">
    <property type="component" value="Unassembled WGS sequence"/>
</dbReference>
<feature type="region of interest" description="Disordered" evidence="1">
    <location>
        <begin position="1"/>
        <end position="62"/>
    </location>
</feature>
<sequence length="62" mass="7651">MEGENNHKEHPHVYRDNHKHHHIEKHSDKQEAECNQCDKKDQHHNNHHHHDKHENKDVLNKH</sequence>
<gene>
    <name evidence="2" type="ORF">TTHERM_00895830</name>
</gene>
<dbReference type="HOGENOM" id="CLU_2909084_0_0_1"/>
<evidence type="ECO:0000256" key="1">
    <source>
        <dbReference type="SAM" id="MobiDB-lite"/>
    </source>
</evidence>
<dbReference type="GeneID" id="7835603"/>
<organism evidence="2 3">
    <name type="scientific">Tetrahymena thermophila (strain SB210)</name>
    <dbReference type="NCBI Taxonomy" id="312017"/>
    <lineage>
        <taxon>Eukaryota</taxon>
        <taxon>Sar</taxon>
        <taxon>Alveolata</taxon>
        <taxon>Ciliophora</taxon>
        <taxon>Intramacronucleata</taxon>
        <taxon>Oligohymenophorea</taxon>
        <taxon>Hymenostomatida</taxon>
        <taxon>Tetrahymenina</taxon>
        <taxon>Tetrahymenidae</taxon>
        <taxon>Tetrahymena</taxon>
    </lineage>
</organism>